<dbReference type="EMBL" id="BPQP01000029">
    <property type="protein sequence ID" value="GJD94830.1"/>
    <property type="molecule type" value="Genomic_DNA"/>
</dbReference>
<name>A0ABQ4RZ82_9HYPH</name>
<protein>
    <submittedName>
        <fullName evidence="1">Uncharacterized protein</fullName>
    </submittedName>
</protein>
<evidence type="ECO:0000313" key="1">
    <source>
        <dbReference type="EMBL" id="GJD94830.1"/>
    </source>
</evidence>
<keyword evidence="2" id="KW-1185">Reference proteome</keyword>
<sequence length="61" mass="6919">MKLDPLAVATGLKRWRFGERMAYEPLLHDQAEFTHLAGFLARIYGEFGPEGRRAVLMAELA</sequence>
<organism evidence="1 2">
    <name type="scientific">Methylobacterium iners</name>
    <dbReference type="NCBI Taxonomy" id="418707"/>
    <lineage>
        <taxon>Bacteria</taxon>
        <taxon>Pseudomonadati</taxon>
        <taxon>Pseudomonadota</taxon>
        <taxon>Alphaproteobacteria</taxon>
        <taxon>Hyphomicrobiales</taxon>
        <taxon>Methylobacteriaceae</taxon>
        <taxon>Methylobacterium</taxon>
    </lineage>
</organism>
<gene>
    <name evidence="1" type="ORF">OCOJLMKI_2036</name>
</gene>
<proteinExistence type="predicted"/>
<reference evidence="1" key="1">
    <citation type="journal article" date="2021" name="Front. Microbiol.">
        <title>Comprehensive Comparative Genomics and Phenotyping of Methylobacterium Species.</title>
        <authorList>
            <person name="Alessa O."/>
            <person name="Ogura Y."/>
            <person name="Fujitani Y."/>
            <person name="Takami H."/>
            <person name="Hayashi T."/>
            <person name="Sahin N."/>
            <person name="Tani A."/>
        </authorList>
    </citation>
    <scope>NUCLEOTIDE SEQUENCE</scope>
    <source>
        <strain evidence="1">DSM 19015</strain>
    </source>
</reference>
<evidence type="ECO:0000313" key="2">
    <source>
        <dbReference type="Proteomes" id="UP001055125"/>
    </source>
</evidence>
<dbReference type="Proteomes" id="UP001055125">
    <property type="component" value="Unassembled WGS sequence"/>
</dbReference>
<reference evidence="1" key="2">
    <citation type="submission" date="2021-08" db="EMBL/GenBank/DDBJ databases">
        <authorList>
            <person name="Tani A."/>
            <person name="Ola A."/>
            <person name="Ogura Y."/>
            <person name="Katsura K."/>
            <person name="Hayashi T."/>
        </authorList>
    </citation>
    <scope>NUCLEOTIDE SEQUENCE</scope>
    <source>
        <strain evidence="1">DSM 19015</strain>
    </source>
</reference>
<accession>A0ABQ4RZ82</accession>
<comment type="caution">
    <text evidence="1">The sequence shown here is derived from an EMBL/GenBank/DDBJ whole genome shotgun (WGS) entry which is preliminary data.</text>
</comment>